<evidence type="ECO:0000313" key="3">
    <source>
        <dbReference type="Proteomes" id="UP000462363"/>
    </source>
</evidence>
<dbReference type="RefSeq" id="WP_004604980.1">
    <property type="nucleotide sequence ID" value="NZ_AP025569.1"/>
</dbReference>
<evidence type="ECO:0000259" key="1">
    <source>
        <dbReference type="Pfam" id="PF00882"/>
    </source>
</evidence>
<dbReference type="Proteomes" id="UP000462363">
    <property type="component" value="Unassembled WGS sequence"/>
</dbReference>
<accession>A0A844F8C0</accession>
<dbReference type="Pfam" id="PF00882">
    <property type="entry name" value="Zn_dep_PLPC"/>
    <property type="match status" value="1"/>
</dbReference>
<gene>
    <name evidence="2" type="ORF">FYJ37_05110</name>
</gene>
<comment type="caution">
    <text evidence="2">The sequence shown here is derived from an EMBL/GenBank/DDBJ whole genome shotgun (WGS) entry which is preliminary data.</text>
</comment>
<proteinExistence type="predicted"/>
<feature type="domain" description="Phospholipase C/D" evidence="1">
    <location>
        <begin position="10"/>
        <end position="143"/>
    </location>
</feature>
<evidence type="ECO:0000313" key="2">
    <source>
        <dbReference type="EMBL" id="MSS39747.1"/>
    </source>
</evidence>
<name>A0A844F8C0_CLOSV</name>
<dbReference type="InterPro" id="IPR029002">
    <property type="entry name" value="PLPC/GPLD1"/>
</dbReference>
<dbReference type="AlphaFoldDB" id="A0A844F8C0"/>
<protein>
    <submittedName>
        <fullName evidence="2">Zinc dependent phospholipase C family protein</fullName>
    </submittedName>
</protein>
<sequence length="273" mass="31386">MPSTYAHYKFGQEIRHKLTRKEKQIIDEFPDYFNIGLHGPDILFYYKPLRSNSVNQIGYSTHDKSGLIFFENAAKILKLHPQDNRYYSYLYGVICHFALDTTCHGYIAEKIAKSGISHTEIEVEFDRALLTADGLNPITQPLTEHIKTSEEFGDVIHSFFPPVSGAEVTTALKGMIHNNNLLVAPSHFKRSIIYLILFLSGNYKEMHGLIVNYHENPSCRDSTEMLMQLYQKAKITALALIREYEYSVNEDIPLNPIYQYNFAGNLIKEEIHS</sequence>
<dbReference type="EMBL" id="VUMB01000008">
    <property type="protein sequence ID" value="MSS39747.1"/>
    <property type="molecule type" value="Genomic_DNA"/>
</dbReference>
<reference evidence="2 3" key="1">
    <citation type="submission" date="2019-08" db="EMBL/GenBank/DDBJ databases">
        <title>In-depth cultivation of the pig gut microbiome towards novel bacterial diversity and tailored functional studies.</title>
        <authorList>
            <person name="Wylensek D."/>
            <person name="Hitch T.C.A."/>
            <person name="Clavel T."/>
        </authorList>
    </citation>
    <scope>NUCLEOTIDE SEQUENCE [LARGE SCALE GENOMIC DNA]</scope>
    <source>
        <strain evidence="2 3">BL-389-WT-3D</strain>
    </source>
</reference>
<organism evidence="2 3">
    <name type="scientific">Clostridium scindens (strain JCM 10418 / VPI 12708)</name>
    <dbReference type="NCBI Taxonomy" id="29347"/>
    <lineage>
        <taxon>Bacteria</taxon>
        <taxon>Bacillati</taxon>
        <taxon>Bacillota</taxon>
        <taxon>Clostridia</taxon>
        <taxon>Lachnospirales</taxon>
        <taxon>Lachnospiraceae</taxon>
    </lineage>
</organism>
<dbReference type="GeneID" id="62696920"/>